<dbReference type="Gene3D" id="1.10.287.1080">
    <property type="entry name" value="MazG-like"/>
    <property type="match status" value="1"/>
</dbReference>
<dbReference type="EMBL" id="JAVHUY010000018">
    <property type="protein sequence ID" value="MDQ7906853.1"/>
    <property type="molecule type" value="Genomic_DNA"/>
</dbReference>
<comment type="caution">
    <text evidence="1">The sequence shown here is derived from an EMBL/GenBank/DDBJ whole genome shotgun (WGS) entry which is preliminary data.</text>
</comment>
<dbReference type="RefSeq" id="WP_308714131.1">
    <property type="nucleotide sequence ID" value="NZ_JAVHUY010000018.1"/>
</dbReference>
<proteinExistence type="predicted"/>
<organism evidence="1 2">
    <name type="scientific">Phytohabitans maris</name>
    <dbReference type="NCBI Taxonomy" id="3071409"/>
    <lineage>
        <taxon>Bacteria</taxon>
        <taxon>Bacillati</taxon>
        <taxon>Actinomycetota</taxon>
        <taxon>Actinomycetes</taxon>
        <taxon>Micromonosporales</taxon>
        <taxon>Micromonosporaceae</taxon>
    </lineage>
</organism>
<dbReference type="CDD" id="cd11537">
    <property type="entry name" value="NTP-PPase_RS21-C6_like"/>
    <property type="match status" value="1"/>
</dbReference>
<evidence type="ECO:0000313" key="1">
    <source>
        <dbReference type="EMBL" id="MDQ7906853.1"/>
    </source>
</evidence>
<dbReference type="PIRSF" id="PIRSF029826">
    <property type="entry name" value="UCP029826_pph"/>
    <property type="match status" value="1"/>
</dbReference>
<dbReference type="SUPFAM" id="SSF101386">
    <property type="entry name" value="all-alpha NTP pyrophosphatases"/>
    <property type="match status" value="1"/>
</dbReference>
<reference evidence="1 2" key="1">
    <citation type="submission" date="2023-08" db="EMBL/GenBank/DDBJ databases">
        <title>Phytohabitans sansha sp. nov., isolated from marine sediment.</title>
        <authorList>
            <person name="Zhao Y."/>
            <person name="Yi K."/>
        </authorList>
    </citation>
    <scope>NUCLEOTIDE SEQUENCE [LARGE SCALE GENOMIC DNA]</scope>
    <source>
        <strain evidence="1 2">ZYX-F-186</strain>
    </source>
</reference>
<dbReference type="Pfam" id="PF12643">
    <property type="entry name" value="MazG-like"/>
    <property type="match status" value="1"/>
</dbReference>
<dbReference type="Proteomes" id="UP001230908">
    <property type="component" value="Unassembled WGS sequence"/>
</dbReference>
<dbReference type="InterPro" id="IPR052555">
    <property type="entry name" value="dCTP_Pyrophosphatase"/>
</dbReference>
<accession>A0ABU0ZII5</accession>
<dbReference type="PANTHER" id="PTHR46523">
    <property type="entry name" value="DCTP PYROPHOSPHATASE 1"/>
    <property type="match status" value="1"/>
</dbReference>
<gene>
    <name evidence="1" type="ORF">RB614_20265</name>
</gene>
<dbReference type="PANTHER" id="PTHR46523:SF1">
    <property type="entry name" value="DCTP PYROPHOSPHATASE 1"/>
    <property type="match status" value="1"/>
</dbReference>
<protein>
    <submittedName>
        <fullName evidence="1">Nucleotide pyrophosphohydrolase</fullName>
    </submittedName>
</protein>
<name>A0ABU0ZII5_9ACTN</name>
<dbReference type="InterPro" id="IPR025984">
    <property type="entry name" value="DCTPP"/>
</dbReference>
<evidence type="ECO:0000313" key="2">
    <source>
        <dbReference type="Proteomes" id="UP001230908"/>
    </source>
</evidence>
<sequence length="130" mass="14428">MDLHSLQQRLATFVDERDWRQFHNPKNLAMAVAGEAGELLEIFQWLTFEQAAAVMQDSRQAANVRHEIADVLAYLLRLADVLDIDVLSALDEKIALNEQRYPASLAYGRADKYDQLGEGSHEGGTAAGTA</sequence>
<keyword evidence="2" id="KW-1185">Reference proteome</keyword>